<dbReference type="GO" id="GO:0005840">
    <property type="term" value="C:ribosome"/>
    <property type="evidence" value="ECO:0007669"/>
    <property type="project" value="UniProtKB-KW"/>
</dbReference>
<evidence type="ECO:0000256" key="3">
    <source>
        <dbReference type="ARBA" id="ARBA00023274"/>
    </source>
</evidence>
<dbReference type="GO" id="GO:0003735">
    <property type="term" value="F:structural constituent of ribosome"/>
    <property type="evidence" value="ECO:0007669"/>
    <property type="project" value="InterPro"/>
</dbReference>
<proteinExistence type="inferred from homology"/>
<evidence type="ECO:0000313" key="5">
    <source>
        <dbReference type="Proteomes" id="UP001279734"/>
    </source>
</evidence>
<keyword evidence="2" id="KW-0689">Ribosomal protein</keyword>
<dbReference type="GO" id="GO:1990904">
    <property type="term" value="C:ribonucleoprotein complex"/>
    <property type="evidence" value="ECO:0007669"/>
    <property type="project" value="UniProtKB-KW"/>
</dbReference>
<comment type="similarity">
    <text evidence="1">Belongs to the eukaryotic ribosomal protein eS6 family.</text>
</comment>
<evidence type="ECO:0000313" key="4">
    <source>
        <dbReference type="EMBL" id="GMH00171.1"/>
    </source>
</evidence>
<protein>
    <submittedName>
        <fullName evidence="4">Uncharacterized protein</fullName>
    </submittedName>
</protein>
<dbReference type="InterPro" id="IPR001377">
    <property type="entry name" value="Ribosomal_eS6"/>
</dbReference>
<dbReference type="Proteomes" id="UP001279734">
    <property type="component" value="Unassembled WGS sequence"/>
</dbReference>
<keyword evidence="5" id="KW-1185">Reference proteome</keyword>
<name>A0AAD3RXY0_NEPGR</name>
<dbReference type="EMBL" id="BSYO01000002">
    <property type="protein sequence ID" value="GMH00171.1"/>
    <property type="molecule type" value="Genomic_DNA"/>
</dbReference>
<keyword evidence="3" id="KW-0687">Ribonucleoprotein</keyword>
<evidence type="ECO:0000256" key="2">
    <source>
        <dbReference type="ARBA" id="ARBA00022980"/>
    </source>
</evidence>
<gene>
    <name evidence="4" type="ORF">Nepgr_002010</name>
</gene>
<dbReference type="GO" id="GO:0006412">
    <property type="term" value="P:translation"/>
    <property type="evidence" value="ECO:0007669"/>
    <property type="project" value="InterPro"/>
</dbReference>
<evidence type="ECO:0000256" key="1">
    <source>
        <dbReference type="ARBA" id="ARBA00009312"/>
    </source>
</evidence>
<dbReference type="AlphaFoldDB" id="A0AAD3RXY0"/>
<reference evidence="4" key="1">
    <citation type="submission" date="2023-05" db="EMBL/GenBank/DDBJ databases">
        <title>Nepenthes gracilis genome sequencing.</title>
        <authorList>
            <person name="Fukushima K."/>
        </authorList>
    </citation>
    <scope>NUCLEOTIDE SEQUENCE</scope>
    <source>
        <strain evidence="4">SING2019-196</strain>
    </source>
</reference>
<dbReference type="PANTHER" id="PTHR11502">
    <property type="entry name" value="40S RIBOSOMAL PROTEIN S6"/>
    <property type="match status" value="1"/>
</dbReference>
<sequence length="135" mass="15197">MRIPDETWSVDSWKRPSSAPQTYRATLICCHGHCASVNMVAVMDSARGNLFVVVLLSQITVLNLVIVKKGENDLPGLTDIEKQRMSGPKRTSRIRKPLNLAKEDDVCKRVGLLRYRDWSGHATDLAKKVCKDYRG</sequence>
<organism evidence="4 5">
    <name type="scientific">Nepenthes gracilis</name>
    <name type="common">Slender pitcher plant</name>
    <dbReference type="NCBI Taxonomy" id="150966"/>
    <lineage>
        <taxon>Eukaryota</taxon>
        <taxon>Viridiplantae</taxon>
        <taxon>Streptophyta</taxon>
        <taxon>Embryophyta</taxon>
        <taxon>Tracheophyta</taxon>
        <taxon>Spermatophyta</taxon>
        <taxon>Magnoliopsida</taxon>
        <taxon>eudicotyledons</taxon>
        <taxon>Gunneridae</taxon>
        <taxon>Pentapetalae</taxon>
        <taxon>Caryophyllales</taxon>
        <taxon>Nepenthaceae</taxon>
        <taxon>Nepenthes</taxon>
    </lineage>
</organism>
<accession>A0AAD3RXY0</accession>
<comment type="caution">
    <text evidence="4">The sequence shown here is derived from an EMBL/GenBank/DDBJ whole genome shotgun (WGS) entry which is preliminary data.</text>
</comment>
<dbReference type="Gene3D" id="1.20.5.2650">
    <property type="match status" value="1"/>
</dbReference>